<reference evidence="3" key="1">
    <citation type="submission" date="2019-07" db="EMBL/GenBank/DDBJ databases">
        <title>Annotation for the trematode Paragonimus miyazaki's.</title>
        <authorList>
            <person name="Choi Y.-J."/>
        </authorList>
    </citation>
    <scope>NUCLEOTIDE SEQUENCE</scope>
    <source>
        <strain evidence="3">Japan</strain>
    </source>
</reference>
<feature type="compositionally biased region" description="Basic and acidic residues" evidence="1">
    <location>
        <begin position="445"/>
        <end position="456"/>
    </location>
</feature>
<evidence type="ECO:0000313" key="4">
    <source>
        <dbReference type="Proteomes" id="UP000822476"/>
    </source>
</evidence>
<evidence type="ECO:0000259" key="2">
    <source>
        <dbReference type="PROSITE" id="PS51194"/>
    </source>
</evidence>
<evidence type="ECO:0000256" key="1">
    <source>
        <dbReference type="SAM" id="MobiDB-lite"/>
    </source>
</evidence>
<comment type="caution">
    <text evidence="3">The sequence shown here is derived from an EMBL/GenBank/DDBJ whole genome shotgun (WGS) entry which is preliminary data.</text>
</comment>
<dbReference type="OrthoDB" id="196131at2759"/>
<feature type="compositionally biased region" description="Basic residues" evidence="1">
    <location>
        <begin position="457"/>
        <end position="483"/>
    </location>
</feature>
<feature type="compositionally biased region" description="Basic residues" evidence="1">
    <location>
        <begin position="426"/>
        <end position="439"/>
    </location>
</feature>
<sequence length="529" mass="60359">MRCSASDRVIPVESGCHLARIVEWFQHFPRRPLDLVHQLGYQNEPDIDDIRYIVNYDYPAQTEDYIHRIGRTGRSDKKGTAYTFFNGKQPRLARELIDVLKEAKQEVPDDLIRLAEQSPERRRYTRDRRRNMSGSSQSPVRRSRASSDDSRDSVSSDNRHSVERSRSRSSRRRKSSSELAPASPASKGQRSRSASDTRERSVSRRSSTSSSSSSSRRRSLQRSSVQKSRSASSESQHSGRSDRKVHSRSATRSASSPRSLSPLPNGSHSPVNGGAAMDTSEKIERSESQSSRALSHESALIENESHSQPSGSVTRHSSQHSRSNSLTAEDAADPHSDEEVEETKECAPAVTVVNEVLEDSPPLSSPDPQIESAEPNLVDVEYESAIASENRREKSRDFEETSKKSRDFEETSKKSREKSDEVQLHSPKKKDSHARRKSPVRNTVHRSDTKRHSPDKRTHKSSRRSRSRSTHRRRRSSSRRSDRRSRDIGNRSRRSRSRSHSDRRRARDRRSRSGHNRSPRVSDSYRRRH</sequence>
<dbReference type="InterPro" id="IPR027417">
    <property type="entry name" value="P-loop_NTPase"/>
</dbReference>
<dbReference type="PROSITE" id="PS51194">
    <property type="entry name" value="HELICASE_CTER"/>
    <property type="match status" value="1"/>
</dbReference>
<dbReference type="AlphaFoldDB" id="A0A8S9Z276"/>
<feature type="compositionally biased region" description="Basic and acidic residues" evidence="1">
    <location>
        <begin position="145"/>
        <end position="166"/>
    </location>
</feature>
<dbReference type="PANTHER" id="PTHR47958">
    <property type="entry name" value="ATP-DEPENDENT RNA HELICASE DBP3"/>
    <property type="match status" value="1"/>
</dbReference>
<evidence type="ECO:0000313" key="3">
    <source>
        <dbReference type="EMBL" id="KAF7259596.1"/>
    </source>
</evidence>
<dbReference type="InterPro" id="IPR001650">
    <property type="entry name" value="Helicase_C-like"/>
</dbReference>
<dbReference type="EMBL" id="JTDE01001127">
    <property type="protein sequence ID" value="KAF7259596.1"/>
    <property type="molecule type" value="Genomic_DNA"/>
</dbReference>
<feature type="compositionally biased region" description="Low complexity" evidence="1">
    <location>
        <begin position="204"/>
        <end position="214"/>
    </location>
</feature>
<dbReference type="Gene3D" id="3.40.50.300">
    <property type="entry name" value="P-loop containing nucleotide triphosphate hydrolases"/>
    <property type="match status" value="1"/>
</dbReference>
<dbReference type="SUPFAM" id="SSF52540">
    <property type="entry name" value="P-loop containing nucleoside triphosphate hydrolases"/>
    <property type="match status" value="1"/>
</dbReference>
<feature type="compositionally biased region" description="Basic residues" evidence="1">
    <location>
        <begin position="491"/>
        <end position="518"/>
    </location>
</feature>
<feature type="region of interest" description="Disordered" evidence="1">
    <location>
        <begin position="111"/>
        <end position="529"/>
    </location>
</feature>
<feature type="compositionally biased region" description="Basic and acidic residues" evidence="1">
    <location>
        <begin position="389"/>
        <end position="423"/>
    </location>
</feature>
<accession>A0A8S9Z276</accession>
<gene>
    <name evidence="3" type="ORF">EG68_05092</name>
</gene>
<dbReference type="Pfam" id="PF00271">
    <property type="entry name" value="Helicase_C"/>
    <property type="match status" value="1"/>
</dbReference>
<feature type="compositionally biased region" description="Low complexity" evidence="1">
    <location>
        <begin position="359"/>
        <end position="368"/>
    </location>
</feature>
<protein>
    <recommendedName>
        <fullName evidence="2">Helicase C-terminal domain-containing protein</fullName>
    </recommendedName>
</protein>
<name>A0A8S9Z276_9TREM</name>
<feature type="domain" description="Helicase C-terminal" evidence="2">
    <location>
        <begin position="1"/>
        <end position="115"/>
    </location>
</feature>
<feature type="compositionally biased region" description="Low complexity" evidence="1">
    <location>
        <begin position="177"/>
        <end position="186"/>
    </location>
</feature>
<proteinExistence type="predicted"/>
<feature type="compositionally biased region" description="Low complexity" evidence="1">
    <location>
        <begin position="250"/>
        <end position="264"/>
    </location>
</feature>
<feature type="compositionally biased region" description="Basic and acidic residues" evidence="1">
    <location>
        <begin position="193"/>
        <end position="202"/>
    </location>
</feature>
<feature type="compositionally biased region" description="Low complexity" evidence="1">
    <location>
        <begin position="221"/>
        <end position="236"/>
    </location>
</feature>
<feature type="compositionally biased region" description="Basic and acidic residues" evidence="1">
    <location>
        <begin position="111"/>
        <end position="122"/>
    </location>
</feature>
<organism evidence="3 4">
    <name type="scientific">Paragonimus skrjabini miyazakii</name>
    <dbReference type="NCBI Taxonomy" id="59628"/>
    <lineage>
        <taxon>Eukaryota</taxon>
        <taxon>Metazoa</taxon>
        <taxon>Spiralia</taxon>
        <taxon>Lophotrochozoa</taxon>
        <taxon>Platyhelminthes</taxon>
        <taxon>Trematoda</taxon>
        <taxon>Digenea</taxon>
        <taxon>Plagiorchiida</taxon>
        <taxon>Troglotremata</taxon>
        <taxon>Troglotrematidae</taxon>
        <taxon>Paragonimus</taxon>
    </lineage>
</organism>
<feature type="compositionally biased region" description="Polar residues" evidence="1">
    <location>
        <begin position="306"/>
        <end position="327"/>
    </location>
</feature>
<keyword evidence="4" id="KW-1185">Reference proteome</keyword>
<dbReference type="Proteomes" id="UP000822476">
    <property type="component" value="Unassembled WGS sequence"/>
</dbReference>